<name>A0A1J1IIY6_9DIPT</name>
<dbReference type="EMBL" id="CVRI01000054">
    <property type="protein sequence ID" value="CRL00160.1"/>
    <property type="molecule type" value="Genomic_DNA"/>
</dbReference>
<proteinExistence type="predicted"/>
<gene>
    <name evidence="1" type="ORF">CLUMA_CG013436</name>
</gene>
<keyword evidence="2" id="KW-1185">Reference proteome</keyword>
<sequence length="61" mass="7308">MYRTNTQDRHKHKHKEFSISFMFCINLCIILKFSLECNECLHLRALKCSVNDKLLYKGEKS</sequence>
<organism evidence="1 2">
    <name type="scientific">Clunio marinus</name>
    <dbReference type="NCBI Taxonomy" id="568069"/>
    <lineage>
        <taxon>Eukaryota</taxon>
        <taxon>Metazoa</taxon>
        <taxon>Ecdysozoa</taxon>
        <taxon>Arthropoda</taxon>
        <taxon>Hexapoda</taxon>
        <taxon>Insecta</taxon>
        <taxon>Pterygota</taxon>
        <taxon>Neoptera</taxon>
        <taxon>Endopterygota</taxon>
        <taxon>Diptera</taxon>
        <taxon>Nematocera</taxon>
        <taxon>Chironomoidea</taxon>
        <taxon>Chironomidae</taxon>
        <taxon>Clunio</taxon>
    </lineage>
</organism>
<evidence type="ECO:0000313" key="1">
    <source>
        <dbReference type="EMBL" id="CRL00160.1"/>
    </source>
</evidence>
<reference evidence="1 2" key="1">
    <citation type="submission" date="2015-04" db="EMBL/GenBank/DDBJ databases">
        <authorList>
            <person name="Syromyatnikov M.Y."/>
            <person name="Popov V.N."/>
        </authorList>
    </citation>
    <scope>NUCLEOTIDE SEQUENCE [LARGE SCALE GENOMIC DNA]</scope>
</reference>
<accession>A0A1J1IIY6</accession>
<dbReference type="Proteomes" id="UP000183832">
    <property type="component" value="Unassembled WGS sequence"/>
</dbReference>
<protein>
    <submittedName>
        <fullName evidence="1">CLUMA_CG013436, isoform A</fullName>
    </submittedName>
</protein>
<dbReference type="AlphaFoldDB" id="A0A1J1IIY6"/>
<evidence type="ECO:0000313" key="2">
    <source>
        <dbReference type="Proteomes" id="UP000183832"/>
    </source>
</evidence>